<dbReference type="PANTHER" id="PTHR33048:SF47">
    <property type="entry name" value="INTEGRAL MEMBRANE PROTEIN-RELATED"/>
    <property type="match status" value="1"/>
</dbReference>
<keyword evidence="7 14" id="KW-0812">Transmembrane</keyword>
<dbReference type="GO" id="GO:0098552">
    <property type="term" value="C:side of membrane"/>
    <property type="evidence" value="ECO:0007669"/>
    <property type="project" value="UniProtKB-KW"/>
</dbReference>
<evidence type="ECO:0000256" key="3">
    <source>
        <dbReference type="ARBA" id="ARBA00004613"/>
    </source>
</evidence>
<dbReference type="Proteomes" id="UP001056436">
    <property type="component" value="Unassembled WGS sequence"/>
</dbReference>
<evidence type="ECO:0000256" key="8">
    <source>
        <dbReference type="ARBA" id="ARBA00022729"/>
    </source>
</evidence>
<evidence type="ECO:0000256" key="11">
    <source>
        <dbReference type="ARBA" id="ARBA00023157"/>
    </source>
</evidence>
<evidence type="ECO:0000256" key="13">
    <source>
        <dbReference type="ARBA" id="ARBA00038359"/>
    </source>
</evidence>
<proteinExistence type="inferred from homology"/>
<comment type="similarity">
    <text evidence="13">Belongs to the SAT4 family.</text>
</comment>
<comment type="subcellular location">
    <subcellularLocation>
        <location evidence="2">Membrane</location>
        <topology evidence="2">Lipid-anchor</topology>
        <topology evidence="2">GPI-anchor</topology>
    </subcellularLocation>
    <subcellularLocation>
        <location evidence="1">Membrane</location>
        <topology evidence="1">Multi-pass membrane protein</topology>
    </subcellularLocation>
    <subcellularLocation>
        <location evidence="3">Secreted</location>
    </subcellularLocation>
</comment>
<evidence type="ECO:0000256" key="7">
    <source>
        <dbReference type="ARBA" id="ARBA00022692"/>
    </source>
</evidence>
<keyword evidence="12" id="KW-0449">Lipoprotein</keyword>
<keyword evidence="5" id="KW-0964">Secreted</keyword>
<keyword evidence="10 14" id="KW-0472">Membrane</keyword>
<keyword evidence="8 15" id="KW-0732">Signal</keyword>
<evidence type="ECO:0000256" key="9">
    <source>
        <dbReference type="ARBA" id="ARBA00022989"/>
    </source>
</evidence>
<comment type="caution">
    <text evidence="17">The sequence shown here is derived from an EMBL/GenBank/DDBJ whole genome shotgun (WGS) entry which is preliminary data.</text>
</comment>
<dbReference type="AlphaFoldDB" id="A0A9Q0B0H6"/>
<accession>A0A9Q0B0H6</accession>
<comment type="similarity">
    <text evidence="4">Belongs to the RBT5 family.</text>
</comment>
<dbReference type="InterPro" id="IPR049326">
    <property type="entry name" value="Rhodopsin_dom_fungi"/>
</dbReference>
<name>A0A9Q0B0H6_9PEZI</name>
<reference evidence="17" key="1">
    <citation type="submission" date="2019-01" db="EMBL/GenBank/DDBJ databases">
        <title>Colletotrichum abscissum LGMF1257.</title>
        <authorList>
            <person name="Baroncelli R."/>
        </authorList>
    </citation>
    <scope>NUCLEOTIDE SEQUENCE</scope>
    <source>
        <strain evidence="17">Ca142</strain>
    </source>
</reference>
<dbReference type="OrthoDB" id="5329176at2759"/>
<dbReference type="Pfam" id="PF05730">
    <property type="entry name" value="CFEM"/>
    <property type="match status" value="1"/>
</dbReference>
<evidence type="ECO:0000256" key="5">
    <source>
        <dbReference type="ARBA" id="ARBA00022525"/>
    </source>
</evidence>
<protein>
    <submittedName>
        <fullName evidence="17">Integral membrane protein</fullName>
    </submittedName>
</protein>
<dbReference type="InterPro" id="IPR052337">
    <property type="entry name" value="SAT4-like"/>
</dbReference>
<evidence type="ECO:0000256" key="12">
    <source>
        <dbReference type="ARBA" id="ARBA00023288"/>
    </source>
</evidence>
<evidence type="ECO:0000256" key="10">
    <source>
        <dbReference type="ARBA" id="ARBA00023136"/>
    </source>
</evidence>
<evidence type="ECO:0000313" key="17">
    <source>
        <dbReference type="EMBL" id="KAI3544940.1"/>
    </source>
</evidence>
<dbReference type="EMBL" id="SDAQ01000064">
    <property type="protein sequence ID" value="KAI3544940.1"/>
    <property type="molecule type" value="Genomic_DNA"/>
</dbReference>
<feature type="transmembrane region" description="Helical" evidence="14">
    <location>
        <begin position="228"/>
        <end position="250"/>
    </location>
</feature>
<evidence type="ECO:0000259" key="16">
    <source>
        <dbReference type="SMART" id="SM00747"/>
    </source>
</evidence>
<keyword evidence="18" id="KW-1185">Reference proteome</keyword>
<dbReference type="GO" id="GO:0005576">
    <property type="term" value="C:extracellular region"/>
    <property type="evidence" value="ECO:0007669"/>
    <property type="project" value="UniProtKB-SubCell"/>
</dbReference>
<dbReference type="SMART" id="SM00747">
    <property type="entry name" value="CFEM"/>
    <property type="match status" value="1"/>
</dbReference>
<feature type="signal peptide" evidence="15">
    <location>
        <begin position="1"/>
        <end position="27"/>
    </location>
</feature>
<feature type="transmembrane region" description="Helical" evidence="14">
    <location>
        <begin position="120"/>
        <end position="138"/>
    </location>
</feature>
<evidence type="ECO:0000313" key="18">
    <source>
        <dbReference type="Proteomes" id="UP001056436"/>
    </source>
</evidence>
<keyword evidence="6" id="KW-0336">GPI-anchor</keyword>
<evidence type="ECO:0000256" key="1">
    <source>
        <dbReference type="ARBA" id="ARBA00004141"/>
    </source>
</evidence>
<feature type="transmembrane region" description="Helical" evidence="14">
    <location>
        <begin position="270"/>
        <end position="294"/>
    </location>
</feature>
<dbReference type="Pfam" id="PF20684">
    <property type="entry name" value="Fung_rhodopsin"/>
    <property type="match status" value="1"/>
</dbReference>
<evidence type="ECO:0000256" key="6">
    <source>
        <dbReference type="ARBA" id="ARBA00022622"/>
    </source>
</evidence>
<feature type="transmembrane region" description="Helical" evidence="14">
    <location>
        <begin position="306"/>
        <end position="326"/>
    </location>
</feature>
<evidence type="ECO:0000256" key="2">
    <source>
        <dbReference type="ARBA" id="ARBA00004589"/>
    </source>
</evidence>
<organism evidence="17 18">
    <name type="scientific">Colletotrichum abscissum</name>
    <dbReference type="NCBI Taxonomy" id="1671311"/>
    <lineage>
        <taxon>Eukaryota</taxon>
        <taxon>Fungi</taxon>
        <taxon>Dikarya</taxon>
        <taxon>Ascomycota</taxon>
        <taxon>Pezizomycotina</taxon>
        <taxon>Sordariomycetes</taxon>
        <taxon>Hypocreomycetidae</taxon>
        <taxon>Glomerellales</taxon>
        <taxon>Glomerellaceae</taxon>
        <taxon>Colletotrichum</taxon>
        <taxon>Colletotrichum acutatum species complex</taxon>
    </lineage>
</organism>
<feature type="transmembrane region" description="Helical" evidence="14">
    <location>
        <begin position="150"/>
        <end position="173"/>
    </location>
</feature>
<evidence type="ECO:0000256" key="15">
    <source>
        <dbReference type="SAM" id="SignalP"/>
    </source>
</evidence>
<sequence>MTTYPRRYGRRSLLLLLLWCIASVVEAQSVAGLLTQIPNCAVSQHQRQCITQGLQEGNCSLASVAIVAECLCPNIKLQSDLSTCVQLKCHLEDQARAAKLETSLCDAYPKESRSNEVKTIAIALSVITFPVVALRCISRWKITNKLWWDDWTAIFATMLLAGLAGIEIASADLGFGTHYWNIELDAGTKLLKLFYAVQQLYIMIQVFAKISILLFFSRIFPAKWFQLTVRYFIMFLLLHGLIFLLVIVFQCTPVSSVWDRSNPNRTCLNVTAIGYAGAVFSIVEDLVILVLPIPELVKLQLNIRKKIALGFMFSLGSFACITTMVRLKYLVMFSSTFDTTWDNVDIVIWSIIEEFCAILCASLPALRPLLQKVPQLFSSNKTNTKDQSLGTVNSRRSMLNIGKDKFHEIPETPSMASELPPTPIDLADEMAAKADGKRQVLITKDVKVNVANFELQNVKSGRKWQKNENGRF</sequence>
<dbReference type="PANTHER" id="PTHR33048">
    <property type="entry name" value="PTH11-LIKE INTEGRAL MEMBRANE PROTEIN (AFU_ORTHOLOGUE AFUA_5G11245)"/>
    <property type="match status" value="1"/>
</dbReference>
<feature type="chain" id="PRO_5040466180" evidence="15">
    <location>
        <begin position="28"/>
        <end position="472"/>
    </location>
</feature>
<evidence type="ECO:0000256" key="4">
    <source>
        <dbReference type="ARBA" id="ARBA00010031"/>
    </source>
</evidence>
<keyword evidence="6" id="KW-0325">Glycoprotein</keyword>
<keyword evidence="11" id="KW-1015">Disulfide bond</keyword>
<keyword evidence="9 14" id="KW-1133">Transmembrane helix</keyword>
<gene>
    <name evidence="17" type="ORF">CABS02_09532</name>
</gene>
<feature type="domain" description="CFEM" evidence="16">
    <location>
        <begin position="33"/>
        <end position="106"/>
    </location>
</feature>
<feature type="transmembrane region" description="Helical" evidence="14">
    <location>
        <begin position="193"/>
        <end position="216"/>
    </location>
</feature>
<evidence type="ECO:0000256" key="14">
    <source>
        <dbReference type="SAM" id="Phobius"/>
    </source>
</evidence>
<dbReference type="InterPro" id="IPR008427">
    <property type="entry name" value="Extracellular_membr_CFEM_dom"/>
</dbReference>